<dbReference type="InterPro" id="IPR005158">
    <property type="entry name" value="BTAD"/>
</dbReference>
<dbReference type="CDD" id="cd15831">
    <property type="entry name" value="BTAD"/>
    <property type="match status" value="1"/>
</dbReference>
<dbReference type="Pfam" id="PF00486">
    <property type="entry name" value="Trans_reg_C"/>
    <property type="match status" value="1"/>
</dbReference>
<feature type="DNA-binding region" description="OmpR/PhoB-type" evidence="6">
    <location>
        <begin position="1"/>
        <end position="98"/>
    </location>
</feature>
<dbReference type="SUPFAM" id="SSF46894">
    <property type="entry name" value="C-terminal effector domain of the bipartite response regulators"/>
    <property type="match status" value="1"/>
</dbReference>
<dbReference type="GO" id="GO:0003677">
    <property type="term" value="F:DNA binding"/>
    <property type="evidence" value="ECO:0007669"/>
    <property type="project" value="UniProtKB-UniRule"/>
</dbReference>
<evidence type="ECO:0000259" key="7">
    <source>
        <dbReference type="PROSITE" id="PS51755"/>
    </source>
</evidence>
<dbReference type="GO" id="GO:0006355">
    <property type="term" value="P:regulation of DNA-templated transcription"/>
    <property type="evidence" value="ECO:0007669"/>
    <property type="project" value="InterPro"/>
</dbReference>
<dbReference type="InterPro" id="IPR001867">
    <property type="entry name" value="OmpR/PhoB-type_DNA-bd"/>
</dbReference>
<keyword evidence="2" id="KW-0902">Two-component regulatory system</keyword>
<dbReference type="InterPro" id="IPR016032">
    <property type="entry name" value="Sig_transdc_resp-reg_C-effctor"/>
</dbReference>
<keyword evidence="9" id="KW-1185">Reference proteome</keyword>
<dbReference type="SUPFAM" id="SSF48452">
    <property type="entry name" value="TPR-like"/>
    <property type="match status" value="1"/>
</dbReference>
<evidence type="ECO:0000313" key="9">
    <source>
        <dbReference type="Proteomes" id="UP000315226"/>
    </source>
</evidence>
<dbReference type="RefSeq" id="WP_141301894.1">
    <property type="nucleotide sequence ID" value="NZ_BJMN01000058.1"/>
</dbReference>
<comment type="caution">
    <text evidence="8">The sequence shown here is derived from an EMBL/GenBank/DDBJ whole genome shotgun (WGS) entry which is preliminary data.</text>
</comment>
<evidence type="ECO:0000256" key="3">
    <source>
        <dbReference type="ARBA" id="ARBA00023015"/>
    </source>
</evidence>
<gene>
    <name evidence="8" type="ORF">SGA01_70880</name>
</gene>
<keyword evidence="4 6" id="KW-0238">DNA-binding</keyword>
<evidence type="ECO:0000256" key="6">
    <source>
        <dbReference type="PROSITE-ProRule" id="PRU01091"/>
    </source>
</evidence>
<proteinExistence type="inferred from homology"/>
<dbReference type="PANTHER" id="PTHR35807">
    <property type="entry name" value="TRANSCRIPTIONAL REGULATOR REDD-RELATED"/>
    <property type="match status" value="1"/>
</dbReference>
<feature type="domain" description="OmpR/PhoB-type" evidence="7">
    <location>
        <begin position="1"/>
        <end position="98"/>
    </location>
</feature>
<keyword evidence="5" id="KW-0804">Transcription</keyword>
<dbReference type="Gene3D" id="1.25.40.10">
    <property type="entry name" value="Tetratricopeptide repeat domain"/>
    <property type="match status" value="1"/>
</dbReference>
<dbReference type="Gene3D" id="1.10.10.10">
    <property type="entry name" value="Winged helix-like DNA-binding domain superfamily/Winged helix DNA-binding domain"/>
    <property type="match status" value="1"/>
</dbReference>
<accession>A0A4Y3RXL6</accession>
<dbReference type="OrthoDB" id="4336084at2"/>
<dbReference type="SMART" id="SM01043">
    <property type="entry name" value="BTAD"/>
    <property type="match status" value="1"/>
</dbReference>
<dbReference type="PANTHER" id="PTHR35807:SF1">
    <property type="entry name" value="TRANSCRIPTIONAL REGULATOR REDD"/>
    <property type="match status" value="1"/>
</dbReference>
<dbReference type="GO" id="GO:0000160">
    <property type="term" value="P:phosphorelay signal transduction system"/>
    <property type="evidence" value="ECO:0007669"/>
    <property type="project" value="UniProtKB-KW"/>
</dbReference>
<keyword evidence="3" id="KW-0805">Transcription regulation</keyword>
<comment type="similarity">
    <text evidence="1">Belongs to the AfsR/DnrI/RedD regulatory family.</text>
</comment>
<evidence type="ECO:0000256" key="1">
    <source>
        <dbReference type="ARBA" id="ARBA00005820"/>
    </source>
</evidence>
<dbReference type="InterPro" id="IPR036388">
    <property type="entry name" value="WH-like_DNA-bd_sf"/>
</dbReference>
<dbReference type="AlphaFoldDB" id="A0A4Y3RXL6"/>
<reference evidence="8 9" key="1">
    <citation type="submission" date="2019-06" db="EMBL/GenBank/DDBJ databases">
        <title>Whole genome shotgun sequence of Streptomyces gardneri NBRC 12865.</title>
        <authorList>
            <person name="Hosoyama A."/>
            <person name="Uohara A."/>
            <person name="Ohji S."/>
            <person name="Ichikawa N."/>
        </authorList>
    </citation>
    <scope>NUCLEOTIDE SEQUENCE [LARGE SCALE GENOMIC DNA]</scope>
    <source>
        <strain evidence="8 9">NBRC 12865</strain>
    </source>
</reference>
<dbReference type="Pfam" id="PF03704">
    <property type="entry name" value="BTAD"/>
    <property type="match status" value="1"/>
</dbReference>
<evidence type="ECO:0000256" key="5">
    <source>
        <dbReference type="ARBA" id="ARBA00023163"/>
    </source>
</evidence>
<dbReference type="EMBL" id="BJMN01000058">
    <property type="protein sequence ID" value="GEB61483.1"/>
    <property type="molecule type" value="Genomic_DNA"/>
</dbReference>
<dbReference type="SMART" id="SM00862">
    <property type="entry name" value="Trans_reg_C"/>
    <property type="match status" value="1"/>
</dbReference>
<organism evidence="8 9">
    <name type="scientific">Streptomyces gardneri</name>
    <dbReference type="NCBI Taxonomy" id="66892"/>
    <lineage>
        <taxon>Bacteria</taxon>
        <taxon>Bacillati</taxon>
        <taxon>Actinomycetota</taxon>
        <taxon>Actinomycetes</taxon>
        <taxon>Kitasatosporales</taxon>
        <taxon>Streptomycetaceae</taxon>
        <taxon>Streptomyces</taxon>
    </lineage>
</organism>
<evidence type="ECO:0000313" key="8">
    <source>
        <dbReference type="EMBL" id="GEB61483.1"/>
    </source>
</evidence>
<evidence type="ECO:0000256" key="4">
    <source>
        <dbReference type="ARBA" id="ARBA00023125"/>
    </source>
</evidence>
<dbReference type="InterPro" id="IPR051677">
    <property type="entry name" value="AfsR-DnrI-RedD_regulator"/>
</dbReference>
<dbReference type="InterPro" id="IPR011990">
    <property type="entry name" value="TPR-like_helical_dom_sf"/>
</dbReference>
<sequence>MKIDMLGPFSAAIAGVPITPSARKPRRILALLALHAGQAVPVSAVVDEVWGAAAAPKAHITVQTYVLQLRNFIGQALKDPRAARDVLVTRPGSYALLVGEGTVDVHAYDRLCAQGQSAFETGDDAAAAALFREALALWKGRALDGVQDGPALGLEAMRLEQSRTDVLERCLTAELRLGAGERLLPELSALAEEHPHHEALHGLLMTALARSGRVSGALSVYETVTARLDERFGLLPSPDLLRLGRELRERAGQASHHA</sequence>
<name>A0A4Y3RXL6_9ACTN</name>
<evidence type="ECO:0000256" key="2">
    <source>
        <dbReference type="ARBA" id="ARBA00023012"/>
    </source>
</evidence>
<dbReference type="Proteomes" id="UP000315226">
    <property type="component" value="Unassembled WGS sequence"/>
</dbReference>
<protein>
    <recommendedName>
        <fullName evidence="7">OmpR/PhoB-type domain-containing protein</fullName>
    </recommendedName>
</protein>
<dbReference type="PROSITE" id="PS51755">
    <property type="entry name" value="OMPR_PHOB"/>
    <property type="match status" value="1"/>
</dbReference>